<evidence type="ECO:0000259" key="4">
    <source>
        <dbReference type="Pfam" id="PF11887"/>
    </source>
</evidence>
<feature type="region of interest" description="Disordered" evidence="1">
    <location>
        <begin position="362"/>
        <end position="407"/>
    </location>
</feature>
<evidence type="ECO:0000256" key="2">
    <source>
        <dbReference type="SAM" id="Phobius"/>
    </source>
</evidence>
<dbReference type="InterPro" id="IPR005693">
    <property type="entry name" value="Mce"/>
</dbReference>
<keyword evidence="6" id="KW-1185">Reference proteome</keyword>
<name>A0A371PB82_9ACTN</name>
<dbReference type="PANTHER" id="PTHR33371:SF19">
    <property type="entry name" value="MCE-FAMILY PROTEIN MCE4A"/>
    <property type="match status" value="1"/>
</dbReference>
<keyword evidence="2" id="KW-0472">Membrane</keyword>
<proteinExistence type="predicted"/>
<dbReference type="Pfam" id="PF11887">
    <property type="entry name" value="Mce4_CUP1"/>
    <property type="match status" value="1"/>
</dbReference>
<feature type="compositionally biased region" description="Low complexity" evidence="1">
    <location>
        <begin position="370"/>
        <end position="380"/>
    </location>
</feature>
<dbReference type="NCBIfam" id="TIGR00996">
    <property type="entry name" value="Mtu_fam_mce"/>
    <property type="match status" value="1"/>
</dbReference>
<evidence type="ECO:0000313" key="5">
    <source>
        <dbReference type="EMBL" id="REK72798.1"/>
    </source>
</evidence>
<dbReference type="InterPro" id="IPR052336">
    <property type="entry name" value="MlaD_Phospholipid_Transporter"/>
</dbReference>
<organism evidence="5 6">
    <name type="scientific">Aeromicrobium endophyticum</name>
    <dbReference type="NCBI Taxonomy" id="2292704"/>
    <lineage>
        <taxon>Bacteria</taxon>
        <taxon>Bacillati</taxon>
        <taxon>Actinomycetota</taxon>
        <taxon>Actinomycetes</taxon>
        <taxon>Propionibacteriales</taxon>
        <taxon>Nocardioidaceae</taxon>
        <taxon>Aeromicrobium</taxon>
    </lineage>
</organism>
<evidence type="ECO:0000259" key="3">
    <source>
        <dbReference type="Pfam" id="PF02470"/>
    </source>
</evidence>
<feature type="domain" description="Mammalian cell entry C-terminal" evidence="4">
    <location>
        <begin position="132"/>
        <end position="342"/>
    </location>
</feature>
<keyword evidence="2" id="KW-0812">Transmembrane</keyword>
<dbReference type="AlphaFoldDB" id="A0A371PB82"/>
<sequence>MGHHDDRQDRRMSRRLVDAVLGVGYLALAVGLVAVALLTYNRTFVSSTDVDLRTGPVGNALQKGSDVKLNGVPVGTVAQVSSDKDGAVIRLALDPDTSKKLPRDTTARLLPKTLFGERYVSLVTPASAPETGLSSGDTIVQDTSDESVELEQVFDQLLPVLNSIQPEKLSATLGELSTTLRGRGEQIGDTLTTFGDYVEKLNPLVPQMTDDLASLGRVADVYSDAAPDLLDALDTLTTTSRTLVDQQTTLKDVYATVIGSADATRGFVGDNQQTIEVLADESRDALEAVAPYAKQFPCLFKSAREFIPAMDKVLGKGTDEPGLHVRLNVVPSRGKYLAGKDAVKFASGKTARCPYVTGRVGTTPVKSTDADAGAATSAASDEPETIAPPRSNLPERIGTGDGLGQANSPAENQLVAEIVAPSQGLAPDDYPSWSSLLLGPSLRGTQVVLK</sequence>
<dbReference type="Proteomes" id="UP000265581">
    <property type="component" value="Unassembled WGS sequence"/>
</dbReference>
<evidence type="ECO:0000313" key="6">
    <source>
        <dbReference type="Proteomes" id="UP000265581"/>
    </source>
</evidence>
<dbReference type="GO" id="GO:0005576">
    <property type="term" value="C:extracellular region"/>
    <property type="evidence" value="ECO:0007669"/>
    <property type="project" value="TreeGrafter"/>
</dbReference>
<gene>
    <name evidence="5" type="ORF">DX116_04140</name>
</gene>
<accession>A0A371PB82</accession>
<dbReference type="InterPro" id="IPR003399">
    <property type="entry name" value="Mce/MlaD"/>
</dbReference>
<feature type="domain" description="Mce/MlaD" evidence="3">
    <location>
        <begin position="50"/>
        <end position="123"/>
    </location>
</feature>
<protein>
    <submittedName>
        <fullName evidence="5">MCE family protein</fullName>
    </submittedName>
</protein>
<keyword evidence="2" id="KW-1133">Transmembrane helix</keyword>
<comment type="caution">
    <text evidence="5">The sequence shown here is derived from an EMBL/GenBank/DDBJ whole genome shotgun (WGS) entry which is preliminary data.</text>
</comment>
<feature type="transmembrane region" description="Helical" evidence="2">
    <location>
        <begin position="20"/>
        <end position="40"/>
    </location>
</feature>
<evidence type="ECO:0000256" key="1">
    <source>
        <dbReference type="SAM" id="MobiDB-lite"/>
    </source>
</evidence>
<dbReference type="GO" id="GO:0051701">
    <property type="term" value="P:biological process involved in interaction with host"/>
    <property type="evidence" value="ECO:0007669"/>
    <property type="project" value="TreeGrafter"/>
</dbReference>
<dbReference type="PANTHER" id="PTHR33371">
    <property type="entry name" value="INTERMEMBRANE PHOSPHOLIPID TRANSPORT SYSTEM BINDING PROTEIN MLAD-RELATED"/>
    <property type="match status" value="1"/>
</dbReference>
<dbReference type="InterPro" id="IPR024516">
    <property type="entry name" value="Mce_C"/>
</dbReference>
<dbReference type="EMBL" id="QUBR01000001">
    <property type="protein sequence ID" value="REK72798.1"/>
    <property type="molecule type" value="Genomic_DNA"/>
</dbReference>
<reference evidence="5 6" key="1">
    <citation type="submission" date="2018-08" db="EMBL/GenBank/DDBJ databases">
        <title>Aeromicrobium sp. M2KJ-4, whole genome shotgun sequence.</title>
        <authorList>
            <person name="Tuo L."/>
        </authorList>
    </citation>
    <scope>NUCLEOTIDE SEQUENCE [LARGE SCALE GENOMIC DNA]</scope>
    <source>
        <strain evidence="5 6">M2KJ-4</strain>
    </source>
</reference>
<dbReference type="Pfam" id="PF02470">
    <property type="entry name" value="MlaD"/>
    <property type="match status" value="1"/>
</dbReference>